<name>A0ABR1SNK3_9PEZI</name>
<dbReference type="EMBL" id="JAQQWI010000005">
    <property type="protein sequence ID" value="KAK8035903.1"/>
    <property type="molecule type" value="Genomic_DNA"/>
</dbReference>
<dbReference type="PANTHER" id="PTHR35870">
    <property type="entry name" value="PROTEIN, PUTATIVE (AFU_ORTHOLOGUE AFUA_5G03330)-RELATED"/>
    <property type="match status" value="1"/>
</dbReference>
<evidence type="ECO:0000313" key="3">
    <source>
        <dbReference type="Proteomes" id="UP001396898"/>
    </source>
</evidence>
<accession>A0ABR1SNK3</accession>
<proteinExistence type="predicted"/>
<evidence type="ECO:0000256" key="1">
    <source>
        <dbReference type="ARBA" id="ARBA00023002"/>
    </source>
</evidence>
<dbReference type="Proteomes" id="UP001396898">
    <property type="component" value="Unassembled WGS sequence"/>
</dbReference>
<gene>
    <name evidence="2" type="ORF">PG991_001976</name>
</gene>
<keyword evidence="3" id="KW-1185">Reference proteome</keyword>
<evidence type="ECO:0000313" key="2">
    <source>
        <dbReference type="EMBL" id="KAK8035903.1"/>
    </source>
</evidence>
<comment type="caution">
    <text evidence="2">The sequence shown here is derived from an EMBL/GenBank/DDBJ whole genome shotgun (WGS) entry which is preliminary data.</text>
</comment>
<protein>
    <recommendedName>
        <fullName evidence="4">MGS207 protein</fullName>
    </recommendedName>
</protein>
<organism evidence="2 3">
    <name type="scientific">Apiospora marii</name>
    <dbReference type="NCBI Taxonomy" id="335849"/>
    <lineage>
        <taxon>Eukaryota</taxon>
        <taxon>Fungi</taxon>
        <taxon>Dikarya</taxon>
        <taxon>Ascomycota</taxon>
        <taxon>Pezizomycotina</taxon>
        <taxon>Sordariomycetes</taxon>
        <taxon>Xylariomycetidae</taxon>
        <taxon>Amphisphaeriales</taxon>
        <taxon>Apiosporaceae</taxon>
        <taxon>Apiospora</taxon>
    </lineage>
</organism>
<reference evidence="2 3" key="1">
    <citation type="submission" date="2023-01" db="EMBL/GenBank/DDBJ databases">
        <title>Analysis of 21 Apiospora genomes using comparative genomics revels a genus with tremendous synthesis potential of carbohydrate active enzymes and secondary metabolites.</title>
        <authorList>
            <person name="Sorensen T."/>
        </authorList>
    </citation>
    <scope>NUCLEOTIDE SEQUENCE [LARGE SCALE GENOMIC DNA]</scope>
    <source>
        <strain evidence="2 3">CBS 20057</strain>
    </source>
</reference>
<keyword evidence="1" id="KW-0560">Oxidoreductase</keyword>
<dbReference type="InterPro" id="IPR025337">
    <property type="entry name" value="Questin_oxidase-like"/>
</dbReference>
<dbReference type="Pfam" id="PF14027">
    <property type="entry name" value="Questin_oxidase"/>
    <property type="match status" value="1"/>
</dbReference>
<sequence length="390" mass="45221">MASLLSYVPIVNRFVGNGGAVKSIDLPPVKVHELESSPEKRTRTLKHLLKANHVNHSVLFGPNNFHNHTPHILGSAYILGANENQQHTIYEEEIKQLDPWKPSPAEVTEHDWRDFLGDKKYQRAYLDFYEDNLANKDSYEWKKVVHRFMFEGEEPLVNSLIGGLGHPLIHLGYAFELDSRQVGMEALVMTSLHLPRELLEKMRNDKRLDDLFEKPGEHNFDDLFSKHEDLFLEYWNAWTFEDPIKQFEESQEAAVAFLVGSVPPGAHSYNFFICHILTTSHAVRILLPVVPKKFHMSLVRQWWLLTVALYMVLNRPKIDFENYVRPGDLKGKQWNYVVDKALNGPYCTDAHVVKVVRAMKEAAETWGDVHERYLAAAVRFVDDFRGWEFE</sequence>
<evidence type="ECO:0008006" key="4">
    <source>
        <dbReference type="Google" id="ProtNLM"/>
    </source>
</evidence>
<dbReference type="PANTHER" id="PTHR35870:SF6">
    <property type="entry name" value="MGS207 PROTEIN"/>
    <property type="match status" value="1"/>
</dbReference>